<dbReference type="EMBL" id="DF820456">
    <property type="protein sequence ID" value="GAK50907.1"/>
    <property type="molecule type" value="Genomic_DNA"/>
</dbReference>
<keyword evidence="1" id="KW-0732">Signal</keyword>
<reference evidence="2" key="1">
    <citation type="journal article" date="2015" name="PeerJ">
        <title>First genomic representation of candidate bacterial phylum KSB3 points to enhanced environmental sensing as a trigger of wastewater bulking.</title>
        <authorList>
            <person name="Sekiguchi Y."/>
            <person name="Ohashi A."/>
            <person name="Parks D.H."/>
            <person name="Yamauchi T."/>
            <person name="Tyson G.W."/>
            <person name="Hugenholtz P."/>
        </authorList>
    </citation>
    <scope>NUCLEOTIDE SEQUENCE [LARGE SCALE GENOMIC DNA]</scope>
</reference>
<feature type="signal peptide" evidence="1">
    <location>
        <begin position="1"/>
        <end position="22"/>
    </location>
</feature>
<sequence>MKKVVFAIAMGLTCLLPFFALAQNNMVVSGEVKFPKTGNIYISLISKEIAEIKDAKSPFGAIIEVSEKELAAKKVSFRFENVPAGMYAIRVFQDVNGNGDLDMGAFGPKEPWGTYRDARPKFRAPKFEEMAFEVKEEIKDIVVNVK</sequence>
<dbReference type="InterPro" id="IPR018673">
    <property type="entry name" value="DUF2141"/>
</dbReference>
<evidence type="ECO:0000313" key="2">
    <source>
        <dbReference type="EMBL" id="GAK50907.1"/>
    </source>
</evidence>
<organism evidence="2">
    <name type="scientific">Candidatus Moduliflexus flocculans</name>
    <dbReference type="NCBI Taxonomy" id="1499966"/>
    <lineage>
        <taxon>Bacteria</taxon>
        <taxon>Candidatus Moduliflexota</taxon>
        <taxon>Candidatus Moduliflexia</taxon>
        <taxon>Candidatus Moduliflexales</taxon>
        <taxon>Candidatus Moduliflexaceae</taxon>
    </lineage>
</organism>
<dbReference type="STRING" id="1499966.U14_02149"/>
<accession>A0A0S6VTM7</accession>
<name>A0A0S6VTM7_9BACT</name>
<feature type="chain" id="PRO_5006631444" evidence="1">
    <location>
        <begin position="23"/>
        <end position="146"/>
    </location>
</feature>
<keyword evidence="3" id="KW-1185">Reference proteome</keyword>
<dbReference type="Pfam" id="PF09912">
    <property type="entry name" value="DUF2141"/>
    <property type="match status" value="1"/>
</dbReference>
<evidence type="ECO:0000313" key="3">
    <source>
        <dbReference type="Proteomes" id="UP000030700"/>
    </source>
</evidence>
<evidence type="ECO:0000256" key="1">
    <source>
        <dbReference type="SAM" id="SignalP"/>
    </source>
</evidence>
<dbReference type="HOGENOM" id="CLU_125018_2_0_0"/>
<dbReference type="AlphaFoldDB" id="A0A0S6VTM7"/>
<proteinExistence type="predicted"/>
<protein>
    <submittedName>
        <fullName evidence="2">Putative exported protein</fullName>
    </submittedName>
</protein>
<gene>
    <name evidence="2" type="ORF">U14_02149</name>
</gene>
<dbReference type="Proteomes" id="UP000030700">
    <property type="component" value="Unassembled WGS sequence"/>
</dbReference>